<sequence length="72" mass="7988">MLTFSAQGRICLAAVSFLLLFFEPATRTWEANCNAGCCVPVALLPFFFPLHALSFKTFWLPRVCVCVCLRGA</sequence>
<keyword evidence="1" id="KW-0732">Signal</keyword>
<name>A0A061IUN5_TRYRA</name>
<protein>
    <recommendedName>
        <fullName evidence="4">Secreted protein</fullName>
    </recommendedName>
</protein>
<evidence type="ECO:0000313" key="2">
    <source>
        <dbReference type="EMBL" id="ESL04787.1"/>
    </source>
</evidence>
<dbReference type="Proteomes" id="UP000031737">
    <property type="component" value="Unassembled WGS sequence"/>
</dbReference>
<accession>A0A061IUN5</accession>
<dbReference type="EMBL" id="AUPL01008784">
    <property type="protein sequence ID" value="ESL04787.1"/>
    <property type="molecule type" value="Genomic_DNA"/>
</dbReference>
<feature type="chain" id="PRO_5001601330" description="Secreted protein" evidence="1">
    <location>
        <begin position="29"/>
        <end position="72"/>
    </location>
</feature>
<evidence type="ECO:0000256" key="1">
    <source>
        <dbReference type="SAM" id="SignalP"/>
    </source>
</evidence>
<evidence type="ECO:0000313" key="3">
    <source>
        <dbReference type="Proteomes" id="UP000031737"/>
    </source>
</evidence>
<reference evidence="2 3" key="1">
    <citation type="submission" date="2013-07" db="EMBL/GenBank/DDBJ databases">
        <authorList>
            <person name="Stoco P.H."/>
            <person name="Wagner G."/>
            <person name="Gerber A."/>
            <person name="Zaha A."/>
            <person name="Thompson C."/>
            <person name="Bartholomeu D.C."/>
            <person name="Luckemeyer D.D."/>
            <person name="Bahia D."/>
            <person name="Loreto E."/>
            <person name="Prestes E.B."/>
            <person name="Lima F.M."/>
            <person name="Rodrigues-Luiz G."/>
            <person name="Vallejo G.A."/>
            <person name="Filho J.F."/>
            <person name="Monteiro K.M."/>
            <person name="Tyler K.M."/>
            <person name="de Almeida L.G."/>
            <person name="Ortiz M.F."/>
            <person name="Siervo M.A."/>
            <person name="de Moraes M.H."/>
            <person name="Cunha O.L."/>
            <person name="Mendonca-Neto R."/>
            <person name="Silva R."/>
            <person name="Teixeira S.M."/>
            <person name="Murta S.M."/>
            <person name="Sincero T.C."/>
            <person name="Mendes T.A."/>
            <person name="Urmenyi T.P."/>
            <person name="Silva V.G."/>
            <person name="da Rocha W.D."/>
            <person name="Andersson B."/>
            <person name="Romanha A.J."/>
            <person name="Steindel M."/>
            <person name="de Vasconcelos A.T."/>
            <person name="Grisard E.C."/>
        </authorList>
    </citation>
    <scope>NUCLEOTIDE SEQUENCE [LARGE SCALE GENOMIC DNA]</scope>
    <source>
        <strain evidence="2 3">SC58</strain>
    </source>
</reference>
<organism evidence="2 3">
    <name type="scientific">Trypanosoma rangeli SC58</name>
    <dbReference type="NCBI Taxonomy" id="429131"/>
    <lineage>
        <taxon>Eukaryota</taxon>
        <taxon>Discoba</taxon>
        <taxon>Euglenozoa</taxon>
        <taxon>Kinetoplastea</taxon>
        <taxon>Metakinetoplastina</taxon>
        <taxon>Trypanosomatida</taxon>
        <taxon>Trypanosomatidae</taxon>
        <taxon>Trypanosoma</taxon>
        <taxon>Herpetosoma</taxon>
    </lineage>
</organism>
<proteinExistence type="predicted"/>
<dbReference type="VEuPathDB" id="TriTrypDB:TRSC58_07692"/>
<dbReference type="AlphaFoldDB" id="A0A061IUN5"/>
<gene>
    <name evidence="2" type="ORF">TRSC58_07692</name>
</gene>
<comment type="caution">
    <text evidence="2">The sequence shown here is derived from an EMBL/GenBank/DDBJ whole genome shotgun (WGS) entry which is preliminary data.</text>
</comment>
<feature type="signal peptide" evidence="1">
    <location>
        <begin position="1"/>
        <end position="28"/>
    </location>
</feature>
<keyword evidence="3" id="KW-1185">Reference proteome</keyword>
<evidence type="ECO:0008006" key="4">
    <source>
        <dbReference type="Google" id="ProtNLM"/>
    </source>
</evidence>